<dbReference type="Gene3D" id="3.20.20.370">
    <property type="entry name" value="Glycoside hydrolase/deacetylase"/>
    <property type="match status" value="1"/>
</dbReference>
<dbReference type="eggNOG" id="COG0726">
    <property type="taxonomic scope" value="Bacteria"/>
</dbReference>
<dbReference type="EMBL" id="HE796683">
    <property type="protein sequence ID" value="CCH01332.1"/>
    <property type="molecule type" value="Genomic_DNA"/>
</dbReference>
<proteinExistence type="predicted"/>
<dbReference type="STRING" id="1166018.FAES_3324"/>
<accession>I0KB29</accession>
<dbReference type="HOGENOM" id="CLU_093157_0_0_10"/>
<name>I0KB29_9BACT</name>
<dbReference type="GO" id="GO:0005975">
    <property type="term" value="P:carbohydrate metabolic process"/>
    <property type="evidence" value="ECO:0007669"/>
    <property type="project" value="InterPro"/>
</dbReference>
<dbReference type="RefSeq" id="WP_015332431.1">
    <property type="nucleotide sequence ID" value="NC_020054.1"/>
</dbReference>
<keyword evidence="2" id="KW-1185">Reference proteome</keyword>
<dbReference type="SUPFAM" id="SSF88713">
    <property type="entry name" value="Glycoside hydrolase/deacetylase"/>
    <property type="match status" value="1"/>
</dbReference>
<evidence type="ECO:0000313" key="1">
    <source>
        <dbReference type="EMBL" id="CCH01332.1"/>
    </source>
</evidence>
<dbReference type="InterPro" id="IPR011330">
    <property type="entry name" value="Glyco_hydro/deAcase_b/a-brl"/>
</dbReference>
<sequence length="262" mass="30144">MASTQPRRILFTVDVEEFDTAVEFGHTIPLSEQIAVSTRGLRLLTERFDALDARTTLFTTANYALHEPALMKQLAQRHEVASHGYYHTTFEPADLGTSKQALETLLGKPVRGFRRARMGETNPDDLIAAGYVYNSSLHPTFIPGRYNHWGEPRLPFKEKTIWQIPASVTPNLRLPLFWLSLKNFPFAIYKQLCLQTLKADGFVNLYVHPWEFTDLAQYEKIPTYVKRHSRHDLLDRVEALLRYLRAEGGEYQTMDEFVTGLV</sequence>
<dbReference type="OrthoDB" id="9806342at2"/>
<organism evidence="1 2">
    <name type="scientific">Fibrella aestuarina BUZ 2</name>
    <dbReference type="NCBI Taxonomy" id="1166018"/>
    <lineage>
        <taxon>Bacteria</taxon>
        <taxon>Pseudomonadati</taxon>
        <taxon>Bacteroidota</taxon>
        <taxon>Cytophagia</taxon>
        <taxon>Cytophagales</taxon>
        <taxon>Spirosomataceae</taxon>
        <taxon>Fibrella</taxon>
    </lineage>
</organism>
<dbReference type="PATRIC" id="fig|1166018.3.peg.5099"/>
<evidence type="ECO:0000313" key="2">
    <source>
        <dbReference type="Proteomes" id="UP000011058"/>
    </source>
</evidence>
<gene>
    <name evidence="1" type="ORF">FAES_3324</name>
</gene>
<reference evidence="1 2" key="1">
    <citation type="journal article" date="2012" name="J. Bacteriol.">
        <title>Genome Sequence of Fibrella aestuarina BUZ 2T, a Filamentous Marine Bacterium.</title>
        <authorList>
            <person name="Filippini M."/>
            <person name="Qi W."/>
            <person name="Blom J."/>
            <person name="Goesmann A."/>
            <person name="Smits T.H."/>
            <person name="Bagheri H.C."/>
        </authorList>
    </citation>
    <scope>NUCLEOTIDE SEQUENCE [LARGE SCALE GENOMIC DNA]</scope>
    <source>
        <strain evidence="2">BUZ 2T</strain>
    </source>
</reference>
<dbReference type="Proteomes" id="UP000011058">
    <property type="component" value="Chromosome"/>
</dbReference>
<dbReference type="AlphaFoldDB" id="I0KB29"/>
<dbReference type="KEGG" id="fae:FAES_3324"/>
<protein>
    <submittedName>
        <fullName evidence="1">Polysaccharide deacetylase</fullName>
    </submittedName>
</protein>